<dbReference type="GO" id="GO:0016405">
    <property type="term" value="F:CoA-ligase activity"/>
    <property type="evidence" value="ECO:0007669"/>
    <property type="project" value="TreeGrafter"/>
</dbReference>
<dbReference type="PANTHER" id="PTHR24096">
    <property type="entry name" value="LONG-CHAIN-FATTY-ACID--COA LIGASE"/>
    <property type="match status" value="1"/>
</dbReference>
<feature type="domain" description="AMP-dependent synthetase/ligase" evidence="3">
    <location>
        <begin position="55"/>
        <end position="413"/>
    </location>
</feature>
<comment type="caution">
    <text evidence="5">The sequence shown here is derived from an EMBL/GenBank/DDBJ whole genome shotgun (WGS) entry which is preliminary data.</text>
</comment>
<dbReference type="InterPro" id="IPR045851">
    <property type="entry name" value="AMP-bd_C_sf"/>
</dbReference>
<evidence type="ECO:0000313" key="5">
    <source>
        <dbReference type="EMBL" id="KAK8778357.1"/>
    </source>
</evidence>
<dbReference type="Pfam" id="PF00501">
    <property type="entry name" value="AMP-binding"/>
    <property type="match status" value="1"/>
</dbReference>
<evidence type="ECO:0000256" key="1">
    <source>
        <dbReference type="ARBA" id="ARBA00004275"/>
    </source>
</evidence>
<feature type="domain" description="AMP-binding enzyme C-terminal" evidence="4">
    <location>
        <begin position="464"/>
        <end position="543"/>
    </location>
</feature>
<name>A0AAQ4EUG5_AMBAM</name>
<dbReference type="InterPro" id="IPR042099">
    <property type="entry name" value="ANL_N_sf"/>
</dbReference>
<dbReference type="EMBL" id="JARKHS020010851">
    <property type="protein sequence ID" value="KAK8778357.1"/>
    <property type="molecule type" value="Genomic_DNA"/>
</dbReference>
<dbReference type="AlphaFoldDB" id="A0AAQ4EUG5"/>
<evidence type="ECO:0000259" key="4">
    <source>
        <dbReference type="Pfam" id="PF13193"/>
    </source>
</evidence>
<keyword evidence="6" id="KW-1185">Reference proteome</keyword>
<organism evidence="5 6">
    <name type="scientific">Amblyomma americanum</name>
    <name type="common">Lone star tick</name>
    <dbReference type="NCBI Taxonomy" id="6943"/>
    <lineage>
        <taxon>Eukaryota</taxon>
        <taxon>Metazoa</taxon>
        <taxon>Ecdysozoa</taxon>
        <taxon>Arthropoda</taxon>
        <taxon>Chelicerata</taxon>
        <taxon>Arachnida</taxon>
        <taxon>Acari</taxon>
        <taxon>Parasitiformes</taxon>
        <taxon>Ixodida</taxon>
        <taxon>Ixodoidea</taxon>
        <taxon>Ixodidae</taxon>
        <taxon>Amblyomminae</taxon>
        <taxon>Amblyomma</taxon>
    </lineage>
</organism>
<dbReference type="Proteomes" id="UP001321473">
    <property type="component" value="Unassembled WGS sequence"/>
</dbReference>
<evidence type="ECO:0000313" key="6">
    <source>
        <dbReference type="Proteomes" id="UP001321473"/>
    </source>
</evidence>
<reference evidence="5 6" key="1">
    <citation type="journal article" date="2023" name="Arcadia Sci">
        <title>De novo assembly of a long-read Amblyomma americanum tick genome.</title>
        <authorList>
            <person name="Chou S."/>
            <person name="Poskanzer K.E."/>
            <person name="Rollins M."/>
            <person name="Thuy-Boun P.S."/>
        </authorList>
    </citation>
    <scope>NUCLEOTIDE SEQUENCE [LARGE SCALE GENOMIC DNA]</scope>
    <source>
        <strain evidence="5">F_SG_1</strain>
        <tissue evidence="5">Salivary glands</tissue>
    </source>
</reference>
<sequence>MTESVEAQRASQAARNFGVSAPGGLEMSLIKDRIVHSPYPDVEIPECTLYNFVAQALKKHGDKTAYIEGTKAISYAELLKMVRQFATGFQQNGVCRGDRVILALNNTTDGIIAILSLMLSGCVVCFCSGPRTKQELVYHVKDAKASFCLTDDESLASIVEQQSQCGFKKIFVSVDVPGYVSVSSFKQLPEMALETLQEGDTKKALCAIAYTSGTTGEPKGVMISQYSFVACIQNSLGIKCVEKSDIAMVLWVLISISSIRIFLNLMVLGCTTVVVKPKSGSKKLMEEIRRHNVSIVCASASPMSNLANDAHSQGEKLPCVRRTCSIGGSLLPSTVEKMRDVFQLVSLAHVYGLTEAAGSVLVPPIDALAVPFLGFACPNVVVKVVDTETRAPLPEGKGGEICFKIPSVMMGYLNKPEQTRKVIDSEGWVSSGDCGYYDAEGRVFYIDRLVDTVKCIGYHVPTAELEELIVTMHEVREAAVVGIQNTAYQDSPVAFVVLKEGVTAGQPLAQRIKKHVAERSPKHMHLYGRVVFLESLPKNNLGKVLKKDLRKMAVDSKTQRLCVD</sequence>
<dbReference type="PROSITE" id="PS00455">
    <property type="entry name" value="AMP_BINDING"/>
    <property type="match status" value="1"/>
</dbReference>
<dbReference type="InterPro" id="IPR020845">
    <property type="entry name" value="AMP-binding_CS"/>
</dbReference>
<accession>A0AAQ4EUG5</accession>
<protein>
    <recommendedName>
        <fullName evidence="7">Acyl-coa synthetase</fullName>
    </recommendedName>
</protein>
<keyword evidence="2" id="KW-0576">Peroxisome</keyword>
<dbReference type="SUPFAM" id="SSF56801">
    <property type="entry name" value="Acetyl-CoA synthetase-like"/>
    <property type="match status" value="1"/>
</dbReference>
<evidence type="ECO:0000256" key="2">
    <source>
        <dbReference type="ARBA" id="ARBA00023140"/>
    </source>
</evidence>
<dbReference type="GO" id="GO:0005777">
    <property type="term" value="C:peroxisome"/>
    <property type="evidence" value="ECO:0007669"/>
    <property type="project" value="UniProtKB-SubCell"/>
</dbReference>
<dbReference type="Pfam" id="PF13193">
    <property type="entry name" value="AMP-binding_C"/>
    <property type="match status" value="1"/>
</dbReference>
<dbReference type="InterPro" id="IPR025110">
    <property type="entry name" value="AMP-bd_C"/>
</dbReference>
<proteinExistence type="predicted"/>
<gene>
    <name evidence="5" type="ORF">V5799_020309</name>
</gene>
<comment type="subcellular location">
    <subcellularLocation>
        <location evidence="1">Peroxisome</location>
    </subcellularLocation>
</comment>
<evidence type="ECO:0000259" key="3">
    <source>
        <dbReference type="Pfam" id="PF00501"/>
    </source>
</evidence>
<evidence type="ECO:0008006" key="7">
    <source>
        <dbReference type="Google" id="ProtNLM"/>
    </source>
</evidence>
<dbReference type="InterPro" id="IPR000873">
    <property type="entry name" value="AMP-dep_synth/lig_dom"/>
</dbReference>
<dbReference type="PANTHER" id="PTHR24096:SF422">
    <property type="entry name" value="BCDNA.GH02901"/>
    <property type="match status" value="1"/>
</dbReference>
<dbReference type="Gene3D" id="3.30.300.30">
    <property type="match status" value="1"/>
</dbReference>
<dbReference type="Gene3D" id="3.40.50.12780">
    <property type="entry name" value="N-terminal domain of ligase-like"/>
    <property type="match status" value="1"/>
</dbReference>